<protein>
    <submittedName>
        <fullName evidence="1">Uncharacterized protein</fullName>
    </submittedName>
</protein>
<dbReference type="AlphaFoldDB" id="A0A6B0UTS0"/>
<proteinExistence type="predicted"/>
<reference evidence="1" key="1">
    <citation type="submission" date="2019-12" db="EMBL/GenBank/DDBJ databases">
        <title>An insight into the sialome of adult female Ixodes ricinus ticks feeding for 6 days.</title>
        <authorList>
            <person name="Perner J."/>
            <person name="Ribeiro J.M.C."/>
        </authorList>
    </citation>
    <scope>NUCLEOTIDE SEQUENCE</scope>
    <source>
        <strain evidence="1">Semi-engorged</strain>
        <tissue evidence="1">Salivary glands</tissue>
    </source>
</reference>
<accession>A0A6B0UTS0</accession>
<organism evidence="1">
    <name type="scientific">Ixodes ricinus</name>
    <name type="common">Common tick</name>
    <name type="synonym">Acarus ricinus</name>
    <dbReference type="NCBI Taxonomy" id="34613"/>
    <lineage>
        <taxon>Eukaryota</taxon>
        <taxon>Metazoa</taxon>
        <taxon>Ecdysozoa</taxon>
        <taxon>Arthropoda</taxon>
        <taxon>Chelicerata</taxon>
        <taxon>Arachnida</taxon>
        <taxon>Acari</taxon>
        <taxon>Parasitiformes</taxon>
        <taxon>Ixodida</taxon>
        <taxon>Ixodoidea</taxon>
        <taxon>Ixodidae</taxon>
        <taxon>Ixodinae</taxon>
        <taxon>Ixodes</taxon>
    </lineage>
</organism>
<dbReference type="EMBL" id="GIFC01010838">
    <property type="protein sequence ID" value="MXU92921.1"/>
    <property type="molecule type" value="Transcribed_RNA"/>
</dbReference>
<name>A0A6B0UTS0_IXORI</name>
<sequence>MILKSRLYWTLSSSKVSSLHSALTAVATSWARPPVPRTTRLSWLFSDSRSHWLLRVQEEGLCAFSLMTCSMMVSMQLGFAGQCSRIGPCTKPRCRSRINVRSWSRRSRVLYLESSCSASVILAISSCVMTLPGPTLANS</sequence>
<evidence type="ECO:0000313" key="1">
    <source>
        <dbReference type="EMBL" id="MXU92921.1"/>
    </source>
</evidence>